<dbReference type="EMBL" id="MVGR01000005">
    <property type="protein sequence ID" value="OPF15508.1"/>
    <property type="molecule type" value="Genomic_DNA"/>
</dbReference>
<reference evidence="2 3" key="1">
    <citation type="submission" date="2017-02" db="EMBL/GenBank/DDBJ databases">
        <title>Genome sequence of Microcystis aeruginosa KW.</title>
        <authorList>
            <person name="Oh H.-M."/>
            <person name="Ahn C.-Y."/>
            <person name="Jeong H."/>
            <person name="Srivastava A."/>
            <person name="Lee H.-G."/>
            <person name="Kang S.-R."/>
        </authorList>
    </citation>
    <scope>NUCLEOTIDE SEQUENCE [LARGE SCALE GENOMIC DNA]</scope>
    <source>
        <strain evidence="2 3">KW</strain>
    </source>
</reference>
<dbReference type="Gene3D" id="3.40.50.1010">
    <property type="entry name" value="5'-nuclease"/>
    <property type="match status" value="1"/>
</dbReference>
<evidence type="ECO:0000313" key="2">
    <source>
        <dbReference type="EMBL" id="OPF15508.1"/>
    </source>
</evidence>
<proteinExistence type="predicted"/>
<accession>A0A1V4BNG4</accession>
<protein>
    <submittedName>
        <fullName evidence="2">Nucleic-acid-binding protein, contains PIN domain protein</fullName>
    </submittedName>
</protein>
<comment type="caution">
    <text evidence="2">The sequence shown here is derived from an EMBL/GenBank/DDBJ whole genome shotgun (WGS) entry which is preliminary data.</text>
</comment>
<gene>
    <name evidence="2" type="ORF">B1L04_23795</name>
</gene>
<dbReference type="SUPFAM" id="SSF88723">
    <property type="entry name" value="PIN domain-like"/>
    <property type="match status" value="1"/>
</dbReference>
<name>A0A1V4BNG4_MICAE</name>
<dbReference type="InterPro" id="IPR029060">
    <property type="entry name" value="PIN-like_dom_sf"/>
</dbReference>
<dbReference type="RefSeq" id="WP_079209600.1">
    <property type="nucleotide sequence ID" value="NZ_MVGR01000005.1"/>
</dbReference>
<feature type="domain" description="PIN" evidence="1">
    <location>
        <begin position="3"/>
        <end position="116"/>
    </location>
</feature>
<evidence type="ECO:0000313" key="3">
    <source>
        <dbReference type="Proteomes" id="UP000189835"/>
    </source>
</evidence>
<dbReference type="Pfam" id="PF13470">
    <property type="entry name" value="PIN_3"/>
    <property type="match status" value="1"/>
</dbReference>
<evidence type="ECO:0000259" key="1">
    <source>
        <dbReference type="Pfam" id="PF13470"/>
    </source>
</evidence>
<organism evidence="2 3">
    <name type="scientific">Microcystis aeruginosa KW</name>
    <dbReference type="NCBI Taxonomy" id="1960155"/>
    <lineage>
        <taxon>Bacteria</taxon>
        <taxon>Bacillati</taxon>
        <taxon>Cyanobacteriota</taxon>
        <taxon>Cyanophyceae</taxon>
        <taxon>Oscillatoriophycideae</taxon>
        <taxon>Chroococcales</taxon>
        <taxon>Microcystaceae</taxon>
        <taxon>Microcystis</taxon>
    </lineage>
</organism>
<dbReference type="AlphaFoldDB" id="A0A1V4BNG4"/>
<dbReference type="Proteomes" id="UP000189835">
    <property type="component" value="Unassembled WGS sequence"/>
</dbReference>
<sequence>MKRVLFDSDVLLDVLGKREPHFPASVQALNTVKTGKTQGYISGHAVTNIYYILSRKNEREVSRKLVISLLENLQVARVTDAIIRQALASQMKDFEDAVTSAVAESEKLEIIITRNLRDFAVSPVPAMLPVDFLSIL</sequence>
<dbReference type="InterPro" id="IPR002716">
    <property type="entry name" value="PIN_dom"/>
</dbReference>